<feature type="coiled-coil region" evidence="1">
    <location>
        <begin position="1"/>
        <end position="31"/>
    </location>
</feature>
<reference evidence="2 3" key="1">
    <citation type="submission" date="2020-12" db="EMBL/GenBank/DDBJ databases">
        <title>Taxonomic evaluation of the Bacillus sporothermodurans group of bacteria based on whole genome sequences.</title>
        <authorList>
            <person name="Fiedler G."/>
            <person name="Herbstmann A.-D."/>
            <person name="Doll E."/>
            <person name="Wenning M."/>
            <person name="Brinks E."/>
            <person name="Kabisch J."/>
            <person name="Breitenwieser F."/>
            <person name="Lappann M."/>
            <person name="Boehnlein C."/>
            <person name="Franz C."/>
        </authorList>
    </citation>
    <scope>NUCLEOTIDE SEQUENCE [LARGE SCALE GENOMIC DNA]</scope>
    <source>
        <strain evidence="2 3">DSM 10599</strain>
    </source>
</reference>
<protein>
    <submittedName>
        <fullName evidence="2">Uncharacterized protein</fullName>
    </submittedName>
</protein>
<evidence type="ECO:0000313" key="2">
    <source>
        <dbReference type="EMBL" id="QQX25512.1"/>
    </source>
</evidence>
<dbReference type="EMBL" id="CP066701">
    <property type="protein sequence ID" value="QQX25512.1"/>
    <property type="molecule type" value="Genomic_DNA"/>
</dbReference>
<sequence>MIKTEKKLESIEEQIKKLKEKQKRLEKKQRMDIGKALLDEWAISDIDIVLELITHFKPQVDEYIKAKKEKCLSENNKSIENNNVTYEESNG</sequence>
<keyword evidence="1" id="KW-0175">Coiled coil</keyword>
<evidence type="ECO:0000256" key="1">
    <source>
        <dbReference type="SAM" id="Coils"/>
    </source>
</evidence>
<gene>
    <name evidence="2" type="ORF">JGZ69_00320</name>
</gene>
<dbReference type="AlphaFoldDB" id="A0AB37HCZ8"/>
<accession>A0AB37HCZ8</accession>
<dbReference type="KEGG" id="hspo:JGZ69_00320"/>
<proteinExistence type="predicted"/>
<evidence type="ECO:0000313" key="3">
    <source>
        <dbReference type="Proteomes" id="UP000595512"/>
    </source>
</evidence>
<organism evidence="2 3">
    <name type="scientific">Heyndrickxia sporothermodurans</name>
    <dbReference type="NCBI Taxonomy" id="46224"/>
    <lineage>
        <taxon>Bacteria</taxon>
        <taxon>Bacillati</taxon>
        <taxon>Bacillota</taxon>
        <taxon>Bacilli</taxon>
        <taxon>Bacillales</taxon>
        <taxon>Bacillaceae</taxon>
        <taxon>Heyndrickxia</taxon>
    </lineage>
</organism>
<name>A0AB37HCZ8_9BACI</name>
<dbReference type="Proteomes" id="UP000595512">
    <property type="component" value="Chromosome"/>
</dbReference>
<dbReference type="RefSeq" id="WP_107958591.1">
    <property type="nucleotide sequence ID" value="NZ_CP066701.1"/>
</dbReference>